<accession>A0A426XQB9</accession>
<name>A0A426XQB9_ENSVE</name>
<feature type="compositionally biased region" description="Basic and acidic residues" evidence="1">
    <location>
        <begin position="26"/>
        <end position="35"/>
    </location>
</feature>
<evidence type="ECO:0000256" key="1">
    <source>
        <dbReference type="SAM" id="MobiDB-lite"/>
    </source>
</evidence>
<organism evidence="2 3">
    <name type="scientific">Ensete ventricosum</name>
    <name type="common">Abyssinian banana</name>
    <name type="synonym">Musa ensete</name>
    <dbReference type="NCBI Taxonomy" id="4639"/>
    <lineage>
        <taxon>Eukaryota</taxon>
        <taxon>Viridiplantae</taxon>
        <taxon>Streptophyta</taxon>
        <taxon>Embryophyta</taxon>
        <taxon>Tracheophyta</taxon>
        <taxon>Spermatophyta</taxon>
        <taxon>Magnoliopsida</taxon>
        <taxon>Liliopsida</taxon>
        <taxon>Zingiberales</taxon>
        <taxon>Musaceae</taxon>
        <taxon>Ensete</taxon>
    </lineage>
</organism>
<gene>
    <name evidence="2" type="ORF">B296_00057591</name>
</gene>
<evidence type="ECO:0000313" key="3">
    <source>
        <dbReference type="Proteomes" id="UP000287651"/>
    </source>
</evidence>
<evidence type="ECO:0000313" key="2">
    <source>
        <dbReference type="EMBL" id="RRT41723.1"/>
    </source>
</evidence>
<sequence>MRNPSARVEQQRMMSLWIRGTGPVAMDHRRRDAGHEKKKKTTSDLAWPYVDSFACAPTPKIWTQQLSDELRH</sequence>
<dbReference type="Proteomes" id="UP000287651">
    <property type="component" value="Unassembled WGS sequence"/>
</dbReference>
<comment type="caution">
    <text evidence="2">The sequence shown here is derived from an EMBL/GenBank/DDBJ whole genome shotgun (WGS) entry which is preliminary data.</text>
</comment>
<protein>
    <submittedName>
        <fullName evidence="2">Uncharacterized protein</fullName>
    </submittedName>
</protein>
<proteinExistence type="predicted"/>
<reference evidence="2 3" key="1">
    <citation type="journal article" date="2014" name="Agronomy (Basel)">
        <title>A Draft Genome Sequence for Ensete ventricosum, the Drought-Tolerant Tree Against Hunger.</title>
        <authorList>
            <person name="Harrison J."/>
            <person name="Moore K.A."/>
            <person name="Paszkiewicz K."/>
            <person name="Jones T."/>
            <person name="Grant M."/>
            <person name="Ambacheew D."/>
            <person name="Muzemil S."/>
            <person name="Studholme D.J."/>
        </authorList>
    </citation>
    <scope>NUCLEOTIDE SEQUENCE [LARGE SCALE GENOMIC DNA]</scope>
</reference>
<dbReference type="AlphaFoldDB" id="A0A426XQB9"/>
<dbReference type="EMBL" id="AMZH03018344">
    <property type="protein sequence ID" value="RRT41723.1"/>
    <property type="molecule type" value="Genomic_DNA"/>
</dbReference>
<feature type="region of interest" description="Disordered" evidence="1">
    <location>
        <begin position="17"/>
        <end position="41"/>
    </location>
</feature>